<feature type="compositionally biased region" description="Polar residues" evidence="1">
    <location>
        <begin position="100"/>
        <end position="109"/>
    </location>
</feature>
<feature type="compositionally biased region" description="Polar residues" evidence="1">
    <location>
        <begin position="526"/>
        <end position="565"/>
    </location>
</feature>
<evidence type="ECO:0000256" key="1">
    <source>
        <dbReference type="SAM" id="MobiDB-lite"/>
    </source>
</evidence>
<feature type="compositionally biased region" description="Basic and acidic residues" evidence="1">
    <location>
        <begin position="680"/>
        <end position="703"/>
    </location>
</feature>
<dbReference type="EMBL" id="WNWW01000822">
    <property type="protein sequence ID" value="KAF3421721.1"/>
    <property type="molecule type" value="Genomic_DNA"/>
</dbReference>
<feature type="region of interest" description="Disordered" evidence="1">
    <location>
        <begin position="1338"/>
        <end position="1360"/>
    </location>
</feature>
<feature type="compositionally biased region" description="Low complexity" evidence="1">
    <location>
        <begin position="371"/>
        <end position="382"/>
    </location>
</feature>
<sequence>MNIVIKVATSRLTSKITKEKTFLHTKLVPNDIIKISATFSPSSQTESNSKANNKRSLLILLPKTKEEENTECQNQKTKRCKTSFRRDTAIPKEKHRTTFKPRNTGNPPNNERDREYFVGQKRNLQLLSSKEPLAKPGPHPVTMEQAMNATFRDASVLDSLRKQLTPNSPTVAASQPNFAPKTSVYDDGKFICYCRKKVNPTFRKDPARVAPKPQGLSRKLKPAKKLPNRNPLVGSKQPAYANVPHESPSTKNLPPTYPTVSKYPLGYIPNNINPIFPHEGHGTIPYIPYIYHPDPRVSIPKIPDEGETPNVNTPLESTATKSDSIVGQEASISEHDPNENQRTFDQAPPNIVGKSLSQSSEDSIPATSVKENASSNSNENSNIPDYNLQSIQADPSDKNRLTPLETVDSFREDSTLQAANPGMSVASSTDLRNGFANGYETTSSGNVDYSDIKEVTTAYFTSKAYDNQAGRGYGNSLISSTGTMDSNSAELQNRHNGPAGDSGESENVGMNLDTKDLHNAKELDQGNNEENVMPGTNNPFWSQKSTSNVNSNSQEDPNCNVNLPSKHNDDSAGNSREDDGMNLNTKDLNNAGDRENNEEDVALGKNNPQWNQEESANDNSNPNFGSNVEEDEENFEHPFAEDSDEIGTTIGDGPSNEKSSAEDYASELPETENNAGPLKTDYEKENSVRNKFEEKLESEEKSPISDSLADETIYPADPENDYTTIAEDFINTDNERVGAVQVTIQRKNEDDPSIDPTLGLSRIDDDDNRATNDASNQLPFCDNTLLQKSIKTAINNFATADSSEMNENENEETVGAAKGEDLLPEVVQVPNLKGILSMPAIERTLLDKIKNLLSKATGMGRENFDSDWATNVIKDNLRHTLAAAPGSKTELPPMTVEEHQFKNGKWVTNMVTLEPTDEKDRTQTDVERIQSHVKNLLRDPTVGLQAAKNPAVQNMIVQSVRHIFKPKNAANDENIDSIIQSTLNDELNIMEMESDEIPTTENISESESESTTFDVSNIDMNKLLDIAKSEAGLDDNKDSELPPLESSTYEKDEENVKNQQTLSPAMDSLDGGIVGEAMNFGTKANQDTEESSEQNQTPDNMKELETEPIETSGIWNVAATLEVKDESSTTKIEDYASVEYDSPTINSAENAGATYMEEAENVGRSMEQEDKSSTPYTDDATSAEDFTYLGKIAMKNRNNADDVQSLRNSELFYVGDGVKLPLEIRKLNDGSYALSISRKVCEQLLNQECPCCVPREGNVTRTVRRNLEMENADGRISKRESVKSILLNEGERCNPADDSLQIFSMPVETFARRYNLSLNLEKVQTPWDFDAKGKIDGRSRDRSKNYKNKNDSGNFKNKRTYNNLHNDAASFDLERYRYQRNINESADKRVEIITQVLNWLRDMVLSTNNKR</sequence>
<feature type="region of interest" description="Disordered" evidence="1">
    <location>
        <begin position="298"/>
        <end position="401"/>
    </location>
</feature>
<keyword evidence="3" id="KW-1185">Reference proteome</keyword>
<feature type="compositionally biased region" description="Polar residues" evidence="1">
    <location>
        <begin position="355"/>
        <end position="370"/>
    </location>
</feature>
<feature type="region of interest" description="Disordered" evidence="1">
    <location>
        <begin position="748"/>
        <end position="775"/>
    </location>
</feature>
<feature type="region of interest" description="Disordered" evidence="1">
    <location>
        <begin position="204"/>
        <end position="255"/>
    </location>
</feature>
<feature type="region of interest" description="Disordered" evidence="1">
    <location>
        <begin position="526"/>
        <end position="718"/>
    </location>
</feature>
<protein>
    <submittedName>
        <fullName evidence="2">Uncharacterized protein</fullName>
    </submittedName>
</protein>
<feature type="compositionally biased region" description="Polar residues" evidence="1">
    <location>
        <begin position="476"/>
        <end position="495"/>
    </location>
</feature>
<comment type="caution">
    <text evidence="2">The sequence shown here is derived from an EMBL/GenBank/DDBJ whole genome shotgun (WGS) entry which is preliminary data.</text>
</comment>
<feature type="region of interest" description="Disordered" evidence="1">
    <location>
        <begin position="1031"/>
        <end position="1059"/>
    </location>
</feature>
<feature type="compositionally biased region" description="Basic and acidic residues" evidence="1">
    <location>
        <begin position="1338"/>
        <end position="1350"/>
    </location>
</feature>
<reference evidence="2" key="1">
    <citation type="submission" date="2019-11" db="EMBL/GenBank/DDBJ databases">
        <title>The nuclear and mitochondrial genomes of Frieseomelitta varia - a highly eusocial stingless bee (Meliponini) with a permanently sterile worker caste.</title>
        <authorList>
            <person name="Freitas F.C.P."/>
            <person name="Lourenco A.P."/>
            <person name="Nunes F.M.F."/>
            <person name="Paschoal A.R."/>
            <person name="Abreu F.C.P."/>
            <person name="Barbin F.O."/>
            <person name="Bataglia L."/>
            <person name="Cardoso-Junior C.A.M."/>
            <person name="Cervoni M.S."/>
            <person name="Silva S.R."/>
            <person name="Dalarmi F."/>
            <person name="Del Lama M.A."/>
            <person name="Depintor T.S."/>
            <person name="Ferreira K.M."/>
            <person name="Goria P.S."/>
            <person name="Jaskot M.C."/>
            <person name="Lago D.C."/>
            <person name="Luna-Lucena D."/>
            <person name="Moda L.M."/>
            <person name="Nascimento L."/>
            <person name="Pedrino M."/>
            <person name="Rabico F.O."/>
            <person name="Sanches F.C."/>
            <person name="Santos D.E."/>
            <person name="Santos C.G."/>
            <person name="Vieira J."/>
            <person name="Lopes T.F."/>
            <person name="Barchuk A.R."/>
            <person name="Hartfelder K."/>
            <person name="Simoes Z.L.P."/>
            <person name="Bitondi M.M.G."/>
            <person name="Pinheiro D.G."/>
        </authorList>
    </citation>
    <scope>NUCLEOTIDE SEQUENCE</scope>
    <source>
        <strain evidence="2">USP_RPSP 00005682</strain>
        <tissue evidence="2">Whole individual</tissue>
    </source>
</reference>
<name>A0A833VKG2_9HYME</name>
<feature type="compositionally biased region" description="Polar residues" evidence="1">
    <location>
        <begin position="1351"/>
        <end position="1360"/>
    </location>
</feature>
<feature type="region of interest" description="Disordered" evidence="1">
    <location>
        <begin position="68"/>
        <end position="113"/>
    </location>
</feature>
<evidence type="ECO:0000313" key="2">
    <source>
        <dbReference type="EMBL" id="KAF3421721.1"/>
    </source>
</evidence>
<proteinExistence type="predicted"/>
<feature type="compositionally biased region" description="Polar residues" evidence="1">
    <location>
        <begin position="606"/>
        <end position="626"/>
    </location>
</feature>
<accession>A0A833VKG2</accession>
<feature type="compositionally biased region" description="Basic residues" evidence="1">
    <location>
        <begin position="218"/>
        <end position="227"/>
    </location>
</feature>
<feature type="compositionally biased region" description="Polar residues" evidence="1">
    <location>
        <begin position="383"/>
        <end position="393"/>
    </location>
</feature>
<feature type="compositionally biased region" description="Basic and acidic residues" evidence="1">
    <location>
        <begin position="566"/>
        <end position="579"/>
    </location>
</feature>
<dbReference type="Proteomes" id="UP000655588">
    <property type="component" value="Unassembled WGS sequence"/>
</dbReference>
<gene>
    <name evidence="2" type="ORF">E2986_08750</name>
</gene>
<feature type="compositionally biased region" description="Polar residues" evidence="1">
    <location>
        <begin position="309"/>
        <end position="325"/>
    </location>
</feature>
<organism evidence="2 3">
    <name type="scientific">Frieseomelitta varia</name>
    <dbReference type="NCBI Taxonomy" id="561572"/>
    <lineage>
        <taxon>Eukaryota</taxon>
        <taxon>Metazoa</taxon>
        <taxon>Ecdysozoa</taxon>
        <taxon>Arthropoda</taxon>
        <taxon>Hexapoda</taxon>
        <taxon>Insecta</taxon>
        <taxon>Pterygota</taxon>
        <taxon>Neoptera</taxon>
        <taxon>Endopterygota</taxon>
        <taxon>Hymenoptera</taxon>
        <taxon>Apocrita</taxon>
        <taxon>Aculeata</taxon>
        <taxon>Apoidea</taxon>
        <taxon>Anthophila</taxon>
        <taxon>Apidae</taxon>
        <taxon>Frieseomelitta</taxon>
    </lineage>
</organism>
<feature type="region of interest" description="Disordered" evidence="1">
    <location>
        <begin position="470"/>
        <end position="511"/>
    </location>
</feature>
<evidence type="ECO:0000313" key="3">
    <source>
        <dbReference type="Proteomes" id="UP000655588"/>
    </source>
</evidence>